<comment type="caution">
    <text evidence="2">The sequence shown here is derived from an EMBL/GenBank/DDBJ whole genome shotgun (WGS) entry which is preliminary data.</text>
</comment>
<name>A0A316GCG7_9RHOB</name>
<feature type="transmembrane region" description="Helical" evidence="1">
    <location>
        <begin position="70"/>
        <end position="90"/>
    </location>
</feature>
<reference evidence="2 3" key="1">
    <citation type="submission" date="2018-05" db="EMBL/GenBank/DDBJ databases">
        <title>Genomic Encyclopedia of Type Strains, Phase IV (KMG-IV): sequencing the most valuable type-strain genomes for metagenomic binning, comparative biology and taxonomic classification.</title>
        <authorList>
            <person name="Goeker M."/>
        </authorList>
    </citation>
    <scope>NUCLEOTIDE SEQUENCE [LARGE SCALE GENOMIC DNA]</scope>
    <source>
        <strain evidence="2 3">DSM 103371</strain>
    </source>
</reference>
<evidence type="ECO:0000313" key="3">
    <source>
        <dbReference type="Proteomes" id="UP000245390"/>
    </source>
</evidence>
<keyword evidence="1" id="KW-0472">Membrane</keyword>
<dbReference type="SUPFAM" id="SSF81442">
    <property type="entry name" value="Cytochrome c oxidase subunit I-like"/>
    <property type="match status" value="1"/>
</dbReference>
<keyword evidence="1" id="KW-1133">Transmembrane helix</keyword>
<gene>
    <name evidence="2" type="ORF">C8D95_103489</name>
</gene>
<dbReference type="RefSeq" id="WP_109758982.1">
    <property type="nucleotide sequence ID" value="NZ_CP034588.1"/>
</dbReference>
<feature type="transmembrane region" description="Helical" evidence="1">
    <location>
        <begin position="97"/>
        <end position="117"/>
    </location>
</feature>
<dbReference type="InterPro" id="IPR036927">
    <property type="entry name" value="Cyt_c_oxase-like_su1_sf"/>
</dbReference>
<evidence type="ECO:0000313" key="2">
    <source>
        <dbReference type="EMBL" id="PWK57250.1"/>
    </source>
</evidence>
<feature type="transmembrane region" description="Helical" evidence="1">
    <location>
        <begin position="6"/>
        <end position="28"/>
    </location>
</feature>
<proteinExistence type="predicted"/>
<dbReference type="AlphaFoldDB" id="A0A316GCG7"/>
<organism evidence="2 3">
    <name type="scientific">Silicimonas algicola</name>
    <dbReference type="NCBI Taxonomy" id="1826607"/>
    <lineage>
        <taxon>Bacteria</taxon>
        <taxon>Pseudomonadati</taxon>
        <taxon>Pseudomonadota</taxon>
        <taxon>Alphaproteobacteria</taxon>
        <taxon>Rhodobacterales</taxon>
        <taxon>Paracoccaceae</taxon>
    </lineage>
</organism>
<evidence type="ECO:0000256" key="1">
    <source>
        <dbReference type="SAM" id="Phobius"/>
    </source>
</evidence>
<dbReference type="Gene3D" id="1.20.210.10">
    <property type="entry name" value="Cytochrome c oxidase-like, subunit I domain"/>
    <property type="match status" value="1"/>
</dbReference>
<accession>A0A316GCG7</accession>
<dbReference type="EMBL" id="QGGV01000003">
    <property type="protein sequence ID" value="PWK57250.1"/>
    <property type="molecule type" value="Genomic_DNA"/>
</dbReference>
<keyword evidence="3" id="KW-1185">Reference proteome</keyword>
<dbReference type="OrthoDB" id="9808748at2"/>
<dbReference type="Proteomes" id="UP000245390">
    <property type="component" value="Unassembled WGS sequence"/>
</dbReference>
<protein>
    <submittedName>
        <fullName evidence="2">Uncharacterized protein</fullName>
    </submittedName>
</protein>
<feature type="transmembrane region" description="Helical" evidence="1">
    <location>
        <begin position="40"/>
        <end position="58"/>
    </location>
</feature>
<keyword evidence="1" id="KW-0812">Transmembrane</keyword>
<dbReference type="KEGG" id="salo:EF888_10645"/>
<sequence>MNGVAYRFFLTGAFAVVLGMSWGILMSISQDHTMAPAHAHLNLVGWASMGLFGLYYHSVPRAAATRLAQIHYLVALAGLVVMVPGIALAISEQGEAFAALGSILTMASMLIFVVTVARNTVPA</sequence>